<evidence type="ECO:0000313" key="1">
    <source>
        <dbReference type="EMBL" id="KAF0553677.1"/>
    </source>
</evidence>
<dbReference type="EMBL" id="WTPW01000055">
    <property type="protein sequence ID" value="KAF0553677.1"/>
    <property type="molecule type" value="Genomic_DNA"/>
</dbReference>
<name>A0A8H4B213_GIGMA</name>
<dbReference type="Proteomes" id="UP000439903">
    <property type="component" value="Unassembled WGS sequence"/>
</dbReference>
<keyword evidence="2" id="KW-1185">Reference proteome</keyword>
<organism evidence="1 2">
    <name type="scientific">Gigaspora margarita</name>
    <dbReference type="NCBI Taxonomy" id="4874"/>
    <lineage>
        <taxon>Eukaryota</taxon>
        <taxon>Fungi</taxon>
        <taxon>Fungi incertae sedis</taxon>
        <taxon>Mucoromycota</taxon>
        <taxon>Glomeromycotina</taxon>
        <taxon>Glomeromycetes</taxon>
        <taxon>Diversisporales</taxon>
        <taxon>Gigasporaceae</taxon>
        <taxon>Gigaspora</taxon>
    </lineage>
</organism>
<comment type="caution">
    <text evidence="1">The sequence shown here is derived from an EMBL/GenBank/DDBJ whole genome shotgun (WGS) entry which is preliminary data.</text>
</comment>
<proteinExistence type="predicted"/>
<protein>
    <submittedName>
        <fullName evidence="1">Chitin synthase regulatory factor chr2</fullName>
    </submittedName>
</protein>
<gene>
    <name evidence="1" type="ORF">F8M41_020064</name>
</gene>
<sequence length="674" mass="78872">MSSIHNEEKIVKIVKLLSFMSDDINEIKHICLKARYNKSISNTFIELIMLSAEPIVKLYLLLYSKDGQEDDMNIELEHLKLENPNALEKFKTSLINIKEFTKFMTQIYGSISYKDAVSIKRNFDQIIDDYRTCVKELNPKLPMNNINKQECLKAEEINDFIEKQSLMMNKKLNHGFIICDRGIYSAEYLAQFQININPINENIGKFHVNLVPIKQRKDNLLKYHIMPSAIGLENFQFIPNQLIDEPPNCVYLEIQHPLWELVSDKENIKLPENLIKDIKDALKCNNPHQKLMQTFKHYGHFVPSKLTLGHKLYRVSYLKKHKALFEKKKIVTHEYFESNEFKEFWDQWNDTTIHFNFDESHLSSMNSGIFERKDIKDWASSLSNNVNLEIISWDELYPLYELLDDNLKQKVKTIFGINHLAENTRIKEKMLMSGVITITDSSYYIVKFPHELSSENYRIFGRLVTQDGKPIDAIIKFKAMTIHNFVVWIDIDKTVKSIHPNLQIFWFMTGLPEIGFYSPNTRNVSILESDSFAFAYAKEQNIQLQLPKNLPKNWILCSSFQYHNCMPSFATTNIQYDKDNNEIYVTIHDYSDILSNKYDQSKKEYFFHWCIISEDHEILPDVLKSREALVADIPIGQENQADVLQKKRFPLSSIGQDIYEKPDGNAAITIALSF</sequence>
<accession>A0A8H4B213</accession>
<dbReference type="OrthoDB" id="2365375at2759"/>
<evidence type="ECO:0000313" key="2">
    <source>
        <dbReference type="Proteomes" id="UP000439903"/>
    </source>
</evidence>
<dbReference type="AlphaFoldDB" id="A0A8H4B213"/>
<reference evidence="1 2" key="1">
    <citation type="journal article" date="2019" name="Environ. Microbiol.">
        <title>At the nexus of three kingdoms: the genome of the mycorrhizal fungus Gigaspora margarita provides insights into plant, endobacterial and fungal interactions.</title>
        <authorList>
            <person name="Venice F."/>
            <person name="Ghignone S."/>
            <person name="Salvioli di Fossalunga A."/>
            <person name="Amselem J."/>
            <person name="Novero M."/>
            <person name="Xianan X."/>
            <person name="Sedzielewska Toro K."/>
            <person name="Morin E."/>
            <person name="Lipzen A."/>
            <person name="Grigoriev I.V."/>
            <person name="Henrissat B."/>
            <person name="Martin F.M."/>
            <person name="Bonfante P."/>
        </authorList>
    </citation>
    <scope>NUCLEOTIDE SEQUENCE [LARGE SCALE GENOMIC DNA]</scope>
    <source>
        <strain evidence="1 2">BEG34</strain>
    </source>
</reference>